<dbReference type="InterPro" id="IPR000719">
    <property type="entry name" value="Prot_kinase_dom"/>
</dbReference>
<keyword evidence="8" id="KW-1185">Reference proteome</keyword>
<sequence>MGARAATIAQQESSYQSSDANVNALNKGLRSDGGGGSVSDGGDVLGDIGGDGVVFSVENKLGEGGFGPVYKGRLVDGTRIAIKRLSENSGQGLKEFKAEVTLITKLQHSNLVKLLGCCLEAKELLLVYDYMPNNSLDVHLFEHDLAMFMMLQYKAHRDNDKVQLIIISSKGVV</sequence>
<keyword evidence="4" id="KW-0418">Kinase</keyword>
<evidence type="ECO:0000256" key="4">
    <source>
        <dbReference type="ARBA" id="ARBA00022777"/>
    </source>
</evidence>
<gene>
    <name evidence="7" type="ORF">POM88_009865</name>
</gene>
<dbReference type="PANTHER" id="PTHR27002">
    <property type="entry name" value="RECEPTOR-LIKE SERINE/THREONINE-PROTEIN KINASE SD1-8"/>
    <property type="match status" value="1"/>
</dbReference>
<protein>
    <recommendedName>
        <fullName evidence="6">Protein kinase domain-containing protein</fullName>
    </recommendedName>
</protein>
<organism evidence="7 8">
    <name type="scientific">Heracleum sosnowskyi</name>
    <dbReference type="NCBI Taxonomy" id="360622"/>
    <lineage>
        <taxon>Eukaryota</taxon>
        <taxon>Viridiplantae</taxon>
        <taxon>Streptophyta</taxon>
        <taxon>Embryophyta</taxon>
        <taxon>Tracheophyta</taxon>
        <taxon>Spermatophyta</taxon>
        <taxon>Magnoliopsida</taxon>
        <taxon>eudicotyledons</taxon>
        <taxon>Gunneridae</taxon>
        <taxon>Pentapetalae</taxon>
        <taxon>asterids</taxon>
        <taxon>campanulids</taxon>
        <taxon>Apiales</taxon>
        <taxon>Apiaceae</taxon>
        <taxon>Apioideae</taxon>
        <taxon>apioid superclade</taxon>
        <taxon>Tordylieae</taxon>
        <taxon>Tordyliinae</taxon>
        <taxon>Heracleum</taxon>
    </lineage>
</organism>
<dbReference type="Pfam" id="PF07714">
    <property type="entry name" value="PK_Tyr_Ser-Thr"/>
    <property type="match status" value="1"/>
</dbReference>
<reference evidence="7" key="2">
    <citation type="submission" date="2023-05" db="EMBL/GenBank/DDBJ databases">
        <authorList>
            <person name="Schelkunov M.I."/>
        </authorList>
    </citation>
    <scope>NUCLEOTIDE SEQUENCE</scope>
    <source>
        <strain evidence="7">Hsosn_3</strain>
        <tissue evidence="7">Leaf</tissue>
    </source>
</reference>
<dbReference type="Proteomes" id="UP001237642">
    <property type="component" value="Unassembled WGS sequence"/>
</dbReference>
<comment type="caution">
    <text evidence="7">The sequence shown here is derived from an EMBL/GenBank/DDBJ whole genome shotgun (WGS) entry which is preliminary data.</text>
</comment>
<dbReference type="EMBL" id="JAUIZM010000002">
    <property type="protein sequence ID" value="KAK1400002.1"/>
    <property type="molecule type" value="Genomic_DNA"/>
</dbReference>
<dbReference type="PROSITE" id="PS50011">
    <property type="entry name" value="PROTEIN_KINASE_DOM"/>
    <property type="match status" value="1"/>
</dbReference>
<name>A0AAD8JCP9_9APIA</name>
<dbReference type="InterPro" id="IPR001245">
    <property type="entry name" value="Ser-Thr/Tyr_kinase_cat_dom"/>
</dbReference>
<dbReference type="InterPro" id="IPR011009">
    <property type="entry name" value="Kinase-like_dom_sf"/>
</dbReference>
<evidence type="ECO:0000256" key="2">
    <source>
        <dbReference type="ARBA" id="ARBA00022679"/>
    </source>
</evidence>
<keyword evidence="2" id="KW-0808">Transferase</keyword>
<dbReference type="FunFam" id="3.30.200.20:FF:000162">
    <property type="entry name" value="Adenine nucleotide alpha hydrolase-like domain kinase"/>
    <property type="match status" value="1"/>
</dbReference>
<evidence type="ECO:0000313" key="8">
    <source>
        <dbReference type="Proteomes" id="UP001237642"/>
    </source>
</evidence>
<dbReference type="GO" id="GO:0005524">
    <property type="term" value="F:ATP binding"/>
    <property type="evidence" value="ECO:0007669"/>
    <property type="project" value="UniProtKB-KW"/>
</dbReference>
<dbReference type="GO" id="GO:0004674">
    <property type="term" value="F:protein serine/threonine kinase activity"/>
    <property type="evidence" value="ECO:0007669"/>
    <property type="project" value="UniProtKB-KW"/>
</dbReference>
<dbReference type="GO" id="GO:0004713">
    <property type="term" value="F:protein tyrosine kinase activity"/>
    <property type="evidence" value="ECO:0007669"/>
    <property type="project" value="InterPro"/>
</dbReference>
<dbReference type="GO" id="GO:0005886">
    <property type="term" value="C:plasma membrane"/>
    <property type="evidence" value="ECO:0007669"/>
    <property type="project" value="TreeGrafter"/>
</dbReference>
<keyword evidence="5" id="KW-0067">ATP-binding</keyword>
<evidence type="ECO:0000256" key="3">
    <source>
        <dbReference type="ARBA" id="ARBA00022741"/>
    </source>
</evidence>
<reference evidence="7" key="1">
    <citation type="submission" date="2023-02" db="EMBL/GenBank/DDBJ databases">
        <title>Genome of toxic invasive species Heracleum sosnowskyi carries increased number of genes despite the absence of recent whole-genome duplications.</title>
        <authorList>
            <person name="Schelkunov M."/>
            <person name="Shtratnikova V."/>
            <person name="Makarenko M."/>
            <person name="Klepikova A."/>
            <person name="Omelchenko D."/>
            <person name="Novikova G."/>
            <person name="Obukhova E."/>
            <person name="Bogdanov V."/>
            <person name="Penin A."/>
            <person name="Logacheva M."/>
        </authorList>
    </citation>
    <scope>NUCLEOTIDE SEQUENCE</scope>
    <source>
        <strain evidence="7">Hsosn_3</strain>
        <tissue evidence="7">Leaf</tissue>
    </source>
</reference>
<evidence type="ECO:0000256" key="1">
    <source>
        <dbReference type="ARBA" id="ARBA00022527"/>
    </source>
</evidence>
<keyword evidence="1" id="KW-0723">Serine/threonine-protein kinase</keyword>
<dbReference type="PANTHER" id="PTHR27002:SF814">
    <property type="entry name" value="CYSTEINE-RICH RECEPTOR-LIKE PROTEIN KINASE 10"/>
    <property type="match status" value="1"/>
</dbReference>
<dbReference type="Gene3D" id="1.10.510.10">
    <property type="entry name" value="Transferase(Phosphotransferase) domain 1"/>
    <property type="match status" value="1"/>
</dbReference>
<evidence type="ECO:0000313" key="7">
    <source>
        <dbReference type="EMBL" id="KAK1400002.1"/>
    </source>
</evidence>
<feature type="domain" description="Protein kinase" evidence="6">
    <location>
        <begin position="55"/>
        <end position="173"/>
    </location>
</feature>
<dbReference type="SMART" id="SM00219">
    <property type="entry name" value="TyrKc"/>
    <property type="match status" value="1"/>
</dbReference>
<evidence type="ECO:0000259" key="6">
    <source>
        <dbReference type="PROSITE" id="PS50011"/>
    </source>
</evidence>
<accession>A0AAD8JCP9</accession>
<keyword evidence="3" id="KW-0547">Nucleotide-binding</keyword>
<dbReference type="SUPFAM" id="SSF56112">
    <property type="entry name" value="Protein kinase-like (PK-like)"/>
    <property type="match status" value="1"/>
</dbReference>
<dbReference type="AlphaFoldDB" id="A0AAD8JCP9"/>
<proteinExistence type="predicted"/>
<evidence type="ECO:0000256" key="5">
    <source>
        <dbReference type="ARBA" id="ARBA00022840"/>
    </source>
</evidence>
<dbReference type="InterPro" id="IPR020635">
    <property type="entry name" value="Tyr_kinase_cat_dom"/>
</dbReference>